<feature type="transmembrane region" description="Helical" evidence="12">
    <location>
        <begin position="203"/>
        <end position="229"/>
    </location>
</feature>
<dbReference type="InterPro" id="IPR028055">
    <property type="entry name" value="YidC/Oxa/ALB_C"/>
</dbReference>
<dbReference type="GO" id="GO:0032977">
    <property type="term" value="F:membrane insertase activity"/>
    <property type="evidence" value="ECO:0007669"/>
    <property type="project" value="InterPro"/>
</dbReference>
<dbReference type="GO" id="GO:0051205">
    <property type="term" value="P:protein insertion into membrane"/>
    <property type="evidence" value="ECO:0007669"/>
    <property type="project" value="TreeGrafter"/>
</dbReference>
<dbReference type="AlphaFoldDB" id="A0A150M9B8"/>
<dbReference type="GO" id="GO:0015031">
    <property type="term" value="P:protein transport"/>
    <property type="evidence" value="ECO:0007669"/>
    <property type="project" value="UniProtKB-KW"/>
</dbReference>
<dbReference type="PRINTS" id="PR01900">
    <property type="entry name" value="YIDCPROTEIN"/>
</dbReference>
<accession>A0A150M9B8</accession>
<evidence type="ECO:0000256" key="7">
    <source>
        <dbReference type="ARBA" id="ARBA00022989"/>
    </source>
</evidence>
<dbReference type="NCBIfam" id="NF002803">
    <property type="entry name" value="PRK02944.1"/>
    <property type="match status" value="1"/>
</dbReference>
<dbReference type="PROSITE" id="PS51257">
    <property type="entry name" value="PROKAR_LIPOPROTEIN"/>
    <property type="match status" value="1"/>
</dbReference>
<gene>
    <name evidence="12" type="primary">yidC</name>
    <name evidence="14" type="ORF">B4110_3542</name>
</gene>
<protein>
    <recommendedName>
        <fullName evidence="12">Membrane protein insertase YidC</fullName>
    </recommendedName>
    <alternativeName>
        <fullName evidence="12">Foldase YidC</fullName>
    </alternativeName>
    <alternativeName>
        <fullName evidence="12">Membrane integrase YidC</fullName>
    </alternativeName>
    <alternativeName>
        <fullName evidence="12">Membrane protein YidC</fullName>
    </alternativeName>
</protein>
<keyword evidence="4 12" id="KW-0812">Transmembrane</keyword>
<dbReference type="GO" id="GO:0005886">
    <property type="term" value="C:plasma membrane"/>
    <property type="evidence" value="ECO:0007669"/>
    <property type="project" value="UniProtKB-SubCell"/>
</dbReference>
<evidence type="ECO:0000256" key="2">
    <source>
        <dbReference type="ARBA" id="ARBA00022448"/>
    </source>
</evidence>
<keyword evidence="5 12" id="KW-0732">Signal</keyword>
<feature type="transmembrane region" description="Helical" evidence="12">
    <location>
        <begin position="171"/>
        <end position="191"/>
    </location>
</feature>
<evidence type="ECO:0000256" key="11">
    <source>
        <dbReference type="ARBA" id="ARBA00023288"/>
    </source>
</evidence>
<evidence type="ECO:0000256" key="1">
    <source>
        <dbReference type="ARBA" id="ARBA00004651"/>
    </source>
</evidence>
<keyword evidence="2 12" id="KW-0813">Transport</keyword>
<sequence length="256" mass="29147">MVKRRIWLTVGLMALLALISGCTQINEPITPESKGFWNEYIVYPLSWLIKYVANALGGNFGLSIVIVTIFIRLLILPLMIQQTKNAKAMQALQPEIQKLREKYSSKDMQTQQKLQQEMMLLFQKHGVNPMAGCFPILIQMPILIGFYHAIMRTREIAEHNFLWFDLGEKDPYFILPIVAGITTFIQQKIMMAGAGQQNPQMAMMLWMMPIMIVIFAINFPAALSLYWVVGNIFSIVQTYFIKGPNVDSAHSGGKKK</sequence>
<feature type="transmembrane region" description="Helical" evidence="12">
    <location>
        <begin position="48"/>
        <end position="75"/>
    </location>
</feature>
<keyword evidence="10 12" id="KW-0143">Chaperone</keyword>
<evidence type="ECO:0000256" key="10">
    <source>
        <dbReference type="ARBA" id="ARBA00023186"/>
    </source>
</evidence>
<dbReference type="GeneID" id="94898405"/>
<reference evidence="14 15" key="1">
    <citation type="submission" date="2016-01" db="EMBL/GenBank/DDBJ databases">
        <title>Draft Genome Sequences of Seven Thermophilic Sporeformers Isolated from Foods.</title>
        <authorList>
            <person name="Berendsen E.M."/>
            <person name="Wells-Bennik M.H."/>
            <person name="Krawcyk A.O."/>
            <person name="De Jong A."/>
            <person name="Holsappel S."/>
            <person name="Eijlander R.T."/>
            <person name="Kuipers O.P."/>
        </authorList>
    </citation>
    <scope>NUCLEOTIDE SEQUENCE [LARGE SCALE GENOMIC DNA]</scope>
    <source>
        <strain evidence="14 15">B4110</strain>
    </source>
</reference>
<evidence type="ECO:0000256" key="3">
    <source>
        <dbReference type="ARBA" id="ARBA00022475"/>
    </source>
</evidence>
<dbReference type="EMBL" id="LQYW01000192">
    <property type="protein sequence ID" value="KYD21170.1"/>
    <property type="molecule type" value="Genomic_DNA"/>
</dbReference>
<dbReference type="NCBIfam" id="TIGR03592">
    <property type="entry name" value="yidC_oxa1_cterm"/>
    <property type="match status" value="1"/>
</dbReference>
<dbReference type="InterPro" id="IPR023060">
    <property type="entry name" value="YidC/YidC1/YidC2_Firmicutes"/>
</dbReference>
<feature type="domain" description="Membrane insertase YidC/Oxa/ALB C-terminal" evidence="13">
    <location>
        <begin position="60"/>
        <end position="242"/>
    </location>
</feature>
<dbReference type="Pfam" id="PF02096">
    <property type="entry name" value="60KD_IMP"/>
    <property type="match status" value="1"/>
</dbReference>
<evidence type="ECO:0000256" key="9">
    <source>
        <dbReference type="ARBA" id="ARBA00023139"/>
    </source>
</evidence>
<evidence type="ECO:0000256" key="6">
    <source>
        <dbReference type="ARBA" id="ARBA00022927"/>
    </source>
</evidence>
<comment type="function">
    <text evidence="12">Required for the insertion and/or proper folding and/or complex formation of integral membrane proteins into the membrane. Involved in integration of membrane proteins that insert both dependently and independently of the Sec translocase complex, as well as at least some lipoproteins.</text>
</comment>
<name>A0A150M9B8_9BACL</name>
<keyword evidence="6 12" id="KW-0653">Protein transport</keyword>
<keyword evidence="3 12" id="KW-1003">Cell membrane</keyword>
<dbReference type="InterPro" id="IPR047196">
    <property type="entry name" value="YidC_ALB_C"/>
</dbReference>
<organism evidence="14 15">
    <name type="scientific">Parageobacillus toebii</name>
    <dbReference type="NCBI Taxonomy" id="153151"/>
    <lineage>
        <taxon>Bacteria</taxon>
        <taxon>Bacillati</taxon>
        <taxon>Bacillota</taxon>
        <taxon>Bacilli</taxon>
        <taxon>Bacillales</taxon>
        <taxon>Anoxybacillaceae</taxon>
        <taxon>Parageobacillus</taxon>
    </lineage>
</organism>
<dbReference type="PANTHER" id="PTHR12428">
    <property type="entry name" value="OXA1"/>
    <property type="match status" value="1"/>
</dbReference>
<evidence type="ECO:0000313" key="15">
    <source>
        <dbReference type="Proteomes" id="UP000075324"/>
    </source>
</evidence>
<comment type="similarity">
    <text evidence="12">Belongs to the OXA1/ALB3/YidC family. Type 2 subfamily.</text>
</comment>
<evidence type="ECO:0000256" key="5">
    <source>
        <dbReference type="ARBA" id="ARBA00022729"/>
    </source>
</evidence>
<dbReference type="PRINTS" id="PR00701">
    <property type="entry name" value="60KDINNERMP"/>
</dbReference>
<evidence type="ECO:0000256" key="8">
    <source>
        <dbReference type="ARBA" id="ARBA00023136"/>
    </source>
</evidence>
<keyword evidence="11 12" id="KW-0449">Lipoprotein</keyword>
<comment type="subcellular location">
    <subcellularLocation>
        <location evidence="1 12">Cell membrane</location>
        <topology evidence="1 12">Multi-pass membrane protein</topology>
    </subcellularLocation>
</comment>
<dbReference type="HAMAP" id="MF_01811">
    <property type="entry name" value="YidC_type2"/>
    <property type="match status" value="1"/>
</dbReference>
<keyword evidence="8 12" id="KW-0472">Membrane</keyword>
<evidence type="ECO:0000256" key="4">
    <source>
        <dbReference type="ARBA" id="ARBA00022692"/>
    </source>
</evidence>
<dbReference type="RefSeq" id="WP_062679404.1">
    <property type="nucleotide sequence ID" value="NZ_CP070511.1"/>
</dbReference>
<keyword evidence="7 12" id="KW-1133">Transmembrane helix</keyword>
<dbReference type="PANTHER" id="PTHR12428:SF65">
    <property type="entry name" value="CYTOCHROME C OXIDASE ASSEMBLY PROTEIN COX18, MITOCHONDRIAL"/>
    <property type="match status" value="1"/>
</dbReference>
<evidence type="ECO:0000256" key="12">
    <source>
        <dbReference type="HAMAP-Rule" id="MF_01811"/>
    </source>
</evidence>
<dbReference type="PATRIC" id="fig|153151.4.peg.2636"/>
<dbReference type="CDD" id="cd20070">
    <property type="entry name" value="5TM_YidC_Alb3"/>
    <property type="match status" value="1"/>
</dbReference>
<dbReference type="Proteomes" id="UP000075324">
    <property type="component" value="Unassembled WGS sequence"/>
</dbReference>
<evidence type="ECO:0000313" key="14">
    <source>
        <dbReference type="EMBL" id="KYD21170.1"/>
    </source>
</evidence>
<dbReference type="InterPro" id="IPR001708">
    <property type="entry name" value="YidC/ALB3/OXA1/COX18"/>
</dbReference>
<keyword evidence="9" id="KW-0564">Palmitate</keyword>
<evidence type="ECO:0000259" key="13">
    <source>
        <dbReference type="Pfam" id="PF02096"/>
    </source>
</evidence>
<proteinExistence type="inferred from homology"/>
<feature type="transmembrane region" description="Helical" evidence="12">
    <location>
        <begin position="127"/>
        <end position="151"/>
    </location>
</feature>
<comment type="caution">
    <text evidence="14">The sequence shown here is derived from an EMBL/GenBank/DDBJ whole genome shotgun (WGS) entry which is preliminary data.</text>
</comment>